<dbReference type="KEGG" id="rarg:115729991"/>
<dbReference type="AlphaFoldDB" id="A0A8B8N253"/>
<evidence type="ECO:0000313" key="1">
    <source>
        <dbReference type="Proteomes" id="UP000827889"/>
    </source>
</evidence>
<dbReference type="OrthoDB" id="1931687at2759"/>
<sequence length="207" mass="23561">MANVASSSFPIPIFDGNNYDYWSIKMTTFLMAQDLWDIVEKGYEVPQEGATVPKDQLQKDARALCVIQQALSEIVFPRIIGANTAKKAWEILREEFEGSDKVRTIRLQTLRRDFENSKMKVNETVQEYCGKLKELVNQMRAYGDGITDQRVVEKILVSLTQKYNPIVTTIEATKDLSTLSISELIVSLEAHEKRLMAEDEDSVESAF</sequence>
<accession>A0A8B8N253</accession>
<protein>
    <submittedName>
        <fullName evidence="2">Uncharacterized protein LOC115729991</fullName>
    </submittedName>
</protein>
<dbReference type="GeneID" id="115729991"/>
<evidence type="ECO:0000313" key="2">
    <source>
        <dbReference type="RefSeq" id="XP_030516486.1"/>
    </source>
</evidence>
<dbReference type="Proteomes" id="UP000827889">
    <property type="component" value="Chromosome 4"/>
</dbReference>
<gene>
    <name evidence="2" type="primary">LOC115729991</name>
</gene>
<dbReference type="Pfam" id="PF14223">
    <property type="entry name" value="Retrotran_gag_2"/>
    <property type="match status" value="1"/>
</dbReference>
<organism evidence="1 2">
    <name type="scientific">Rhodamnia argentea</name>
    <dbReference type="NCBI Taxonomy" id="178133"/>
    <lineage>
        <taxon>Eukaryota</taxon>
        <taxon>Viridiplantae</taxon>
        <taxon>Streptophyta</taxon>
        <taxon>Embryophyta</taxon>
        <taxon>Tracheophyta</taxon>
        <taxon>Spermatophyta</taxon>
        <taxon>Magnoliopsida</taxon>
        <taxon>eudicotyledons</taxon>
        <taxon>Gunneridae</taxon>
        <taxon>Pentapetalae</taxon>
        <taxon>rosids</taxon>
        <taxon>malvids</taxon>
        <taxon>Myrtales</taxon>
        <taxon>Myrtaceae</taxon>
        <taxon>Myrtoideae</taxon>
        <taxon>Myrteae</taxon>
        <taxon>Australasian group</taxon>
        <taxon>Rhodamnia</taxon>
    </lineage>
</organism>
<dbReference type="PANTHER" id="PTHR35317:SF35">
    <property type="entry name" value="DUF4219 DOMAIN-CONTAINING PROTEIN"/>
    <property type="match status" value="1"/>
</dbReference>
<dbReference type="PANTHER" id="PTHR35317">
    <property type="entry name" value="OS04G0629600 PROTEIN"/>
    <property type="match status" value="1"/>
</dbReference>
<proteinExistence type="predicted"/>
<dbReference type="RefSeq" id="XP_030516486.1">
    <property type="nucleotide sequence ID" value="XM_030660626.1"/>
</dbReference>
<reference evidence="2" key="1">
    <citation type="submission" date="2025-08" db="UniProtKB">
        <authorList>
            <consortium name="RefSeq"/>
        </authorList>
    </citation>
    <scope>IDENTIFICATION</scope>
    <source>
        <tissue evidence="2">Leaf</tissue>
    </source>
</reference>
<name>A0A8B8N253_9MYRT</name>
<keyword evidence="1" id="KW-1185">Reference proteome</keyword>